<organism evidence="14 15">
    <name type="scientific">Rhizobium sullae</name>
    <name type="common">Rhizobium hedysari</name>
    <dbReference type="NCBI Taxonomy" id="50338"/>
    <lineage>
        <taxon>Bacteria</taxon>
        <taxon>Pseudomonadati</taxon>
        <taxon>Pseudomonadota</taxon>
        <taxon>Alphaproteobacteria</taxon>
        <taxon>Hyphomicrobiales</taxon>
        <taxon>Rhizobiaceae</taxon>
        <taxon>Rhizobium/Agrobacterium group</taxon>
        <taxon>Rhizobium</taxon>
    </lineage>
</organism>
<evidence type="ECO:0000256" key="2">
    <source>
        <dbReference type="ARBA" id="ARBA00009306"/>
    </source>
</evidence>
<geneLocation type="plasmid" evidence="14 15">
    <name>pWSM1592_1</name>
</geneLocation>
<dbReference type="Proteomes" id="UP001060123">
    <property type="component" value="Plasmid pWSM1592_1"/>
</dbReference>
<comment type="subunit">
    <text evidence="3 12">The complex is composed of two ATP-binding proteins (UgpC), two transmembrane proteins (UgpA and UgpE) and a solute-binding protein (UgpB).</text>
</comment>
<keyword evidence="9 11" id="KW-0472">Membrane</keyword>
<feature type="transmembrane region" description="Helical" evidence="11">
    <location>
        <begin position="116"/>
        <end position="136"/>
    </location>
</feature>
<evidence type="ECO:0000256" key="1">
    <source>
        <dbReference type="ARBA" id="ARBA00004651"/>
    </source>
</evidence>
<feature type="domain" description="ABC transmembrane type-1" evidence="13">
    <location>
        <begin position="79"/>
        <end position="268"/>
    </location>
</feature>
<dbReference type="PANTHER" id="PTHR43744:SF8">
    <property type="entry name" value="SN-GLYCEROL-3-PHOSPHATE TRANSPORT SYSTEM PERMEASE PROTEIN UGPE"/>
    <property type="match status" value="1"/>
</dbReference>
<protein>
    <recommendedName>
        <fullName evidence="4 12">sn-glycerol-3-phosphate transport system permease protein UgpE</fullName>
    </recommendedName>
</protein>
<sequence length="283" mass="32299">MQIAKRSARSRQIRVKTIAIYLTVIVITAVMLMPFAWMLSASLKLSRDVFVFPIEWIPSEPRWQNYIDIWSKIPLALFIYNTSKLTVMVTSLQLLTSSFAAYAFAKLDFPYKNTLFLGYIATIAMPWQVYMVPQFLLMREFGLNNTHLALICLQAFTAFGVFLMRQFYMSIPTELCEAARIDGMNEYQIWAKIMLPLSKPALSTLTIFTFVTTWNDFLGPMIYLTKTELKTIQIGLRMFISQYSAEYGLIMAASVVALIPVLIVFLSLQRFFVEGVASSGLKG</sequence>
<comment type="subcellular location">
    <subcellularLocation>
        <location evidence="12">Cell inner membrane</location>
        <topology evidence="12">Multi-pass membrane protein</topology>
    </subcellularLocation>
    <subcellularLocation>
        <location evidence="1 11">Cell membrane</location>
        <topology evidence="1 11">Multi-pass membrane protein</topology>
    </subcellularLocation>
</comment>
<evidence type="ECO:0000256" key="6">
    <source>
        <dbReference type="ARBA" id="ARBA00022475"/>
    </source>
</evidence>
<name>A0ABY5XVI9_RHISU</name>
<feature type="transmembrane region" description="Helical" evidence="11">
    <location>
        <begin position="247"/>
        <end position="268"/>
    </location>
</feature>
<keyword evidence="7 11" id="KW-0812">Transmembrane</keyword>
<proteinExistence type="inferred from homology"/>
<keyword evidence="8 11" id="KW-1133">Transmembrane helix</keyword>
<dbReference type="Pfam" id="PF00528">
    <property type="entry name" value="BPD_transp_1"/>
    <property type="match status" value="1"/>
</dbReference>
<dbReference type="PANTHER" id="PTHR43744">
    <property type="entry name" value="ABC TRANSPORTER PERMEASE PROTEIN MG189-RELATED-RELATED"/>
    <property type="match status" value="1"/>
</dbReference>
<keyword evidence="14" id="KW-0614">Plasmid</keyword>
<evidence type="ECO:0000313" key="15">
    <source>
        <dbReference type="Proteomes" id="UP001060123"/>
    </source>
</evidence>
<dbReference type="SUPFAM" id="SSF161098">
    <property type="entry name" value="MetI-like"/>
    <property type="match status" value="1"/>
</dbReference>
<evidence type="ECO:0000313" key="14">
    <source>
        <dbReference type="EMBL" id="UWU18633.1"/>
    </source>
</evidence>
<evidence type="ECO:0000256" key="10">
    <source>
        <dbReference type="ARBA" id="ARBA00037054"/>
    </source>
</evidence>
<evidence type="ECO:0000256" key="5">
    <source>
        <dbReference type="ARBA" id="ARBA00022448"/>
    </source>
</evidence>
<dbReference type="CDD" id="cd06261">
    <property type="entry name" value="TM_PBP2"/>
    <property type="match status" value="1"/>
</dbReference>
<evidence type="ECO:0000256" key="4">
    <source>
        <dbReference type="ARBA" id="ARBA00020515"/>
    </source>
</evidence>
<evidence type="ECO:0000259" key="13">
    <source>
        <dbReference type="PROSITE" id="PS50928"/>
    </source>
</evidence>
<evidence type="ECO:0000256" key="12">
    <source>
        <dbReference type="RuleBase" id="RU363056"/>
    </source>
</evidence>
<evidence type="ECO:0000256" key="3">
    <source>
        <dbReference type="ARBA" id="ARBA00011557"/>
    </source>
</evidence>
<dbReference type="EMBL" id="CP104144">
    <property type="protein sequence ID" value="UWU18633.1"/>
    <property type="molecule type" value="Genomic_DNA"/>
</dbReference>
<gene>
    <name evidence="12" type="primary">ugpE</name>
    <name evidence="14" type="ORF">N2599_25850</name>
</gene>
<dbReference type="PROSITE" id="PS50928">
    <property type="entry name" value="ABC_TM1"/>
    <property type="match status" value="1"/>
</dbReference>
<feature type="transmembrane region" description="Helical" evidence="11">
    <location>
        <begin position="20"/>
        <end position="39"/>
    </location>
</feature>
<accession>A0ABY5XVI9</accession>
<evidence type="ECO:0000256" key="8">
    <source>
        <dbReference type="ARBA" id="ARBA00022989"/>
    </source>
</evidence>
<evidence type="ECO:0000256" key="11">
    <source>
        <dbReference type="RuleBase" id="RU363032"/>
    </source>
</evidence>
<comment type="function">
    <text evidence="10 12">Part of the ABC transporter complex UgpBAEC involved in sn-glycerol-3-phosphate (G3P) import. Probably responsible for the translocation of the substrate across the membrane.</text>
</comment>
<keyword evidence="6 12" id="KW-1003">Cell membrane</keyword>
<keyword evidence="15" id="KW-1185">Reference proteome</keyword>
<comment type="caution">
    <text evidence="12">Lacks conserved residue(s) required for the propagation of feature annotation.</text>
</comment>
<dbReference type="RefSeq" id="WP_027512155.1">
    <property type="nucleotide sequence ID" value="NZ_CP104144.1"/>
</dbReference>
<feature type="transmembrane region" description="Helical" evidence="11">
    <location>
        <begin position="148"/>
        <end position="168"/>
    </location>
</feature>
<evidence type="ECO:0000256" key="7">
    <source>
        <dbReference type="ARBA" id="ARBA00022692"/>
    </source>
</evidence>
<keyword evidence="5 11" id="KW-0813">Transport</keyword>
<comment type="similarity">
    <text evidence="2 11">Belongs to the binding-protein-dependent transport system permease family.</text>
</comment>
<dbReference type="Gene3D" id="1.10.3720.10">
    <property type="entry name" value="MetI-like"/>
    <property type="match status" value="1"/>
</dbReference>
<reference evidence="14" key="1">
    <citation type="submission" date="2022-09" db="EMBL/GenBank/DDBJ databases">
        <title>Australian commercial rhizobial inoculants.</title>
        <authorList>
            <person name="Kohlmeier M.G."/>
            <person name="O'Hara G.W."/>
            <person name="Colombi E."/>
            <person name="Ramsay J.P."/>
            <person name="Terpolilli J."/>
        </authorList>
    </citation>
    <scope>NUCLEOTIDE SEQUENCE</scope>
    <source>
        <strain evidence="14">WSM1592</strain>
        <plasmid evidence="14">pWSM1592_1</plasmid>
    </source>
</reference>
<dbReference type="InterPro" id="IPR000515">
    <property type="entry name" value="MetI-like"/>
</dbReference>
<keyword evidence="12" id="KW-0997">Cell inner membrane</keyword>
<evidence type="ECO:0000256" key="9">
    <source>
        <dbReference type="ARBA" id="ARBA00023136"/>
    </source>
</evidence>
<dbReference type="InterPro" id="IPR035906">
    <property type="entry name" value="MetI-like_sf"/>
</dbReference>